<keyword evidence="11" id="KW-1185">Reference proteome</keyword>
<comment type="function">
    <text evidence="8">Ligates lysine onto the cytidine present at position 34 of the AUA codon-specific tRNA(Ile) that contains the anticodon CAU, in an ATP-dependent manner. Cytidine is converted to lysidine, thus changing the amino acid specificity of the tRNA from methionine to isoleucine.</text>
</comment>
<evidence type="ECO:0000256" key="2">
    <source>
        <dbReference type="ARBA" id="ARBA00022490"/>
    </source>
</evidence>
<dbReference type="InterPro" id="IPR012796">
    <property type="entry name" value="Lysidine-tRNA-synth_C"/>
</dbReference>
<dbReference type="NCBIfam" id="TIGR02432">
    <property type="entry name" value="lysidine_TilS_N"/>
    <property type="match status" value="1"/>
</dbReference>
<dbReference type="Pfam" id="PF01171">
    <property type="entry name" value="ATP_bind_3"/>
    <property type="match status" value="1"/>
</dbReference>
<accession>A0A4R3I4C1</accession>
<gene>
    <name evidence="8" type="primary">tilS</name>
    <name evidence="10" type="ORF">BCF53_10882</name>
</gene>
<evidence type="ECO:0000313" key="10">
    <source>
        <dbReference type="EMBL" id="TCS40725.1"/>
    </source>
</evidence>
<dbReference type="GO" id="GO:0006400">
    <property type="term" value="P:tRNA modification"/>
    <property type="evidence" value="ECO:0007669"/>
    <property type="project" value="UniProtKB-UniRule"/>
</dbReference>
<dbReference type="GO" id="GO:0005524">
    <property type="term" value="F:ATP binding"/>
    <property type="evidence" value="ECO:0007669"/>
    <property type="project" value="UniProtKB-UniRule"/>
</dbReference>
<evidence type="ECO:0000256" key="6">
    <source>
        <dbReference type="ARBA" id="ARBA00022840"/>
    </source>
</evidence>
<keyword evidence="6 8" id="KW-0067">ATP-binding</keyword>
<dbReference type="InterPro" id="IPR011063">
    <property type="entry name" value="TilS/TtcA_N"/>
</dbReference>
<comment type="caution">
    <text evidence="10">The sequence shown here is derived from an EMBL/GenBank/DDBJ whole genome shotgun (WGS) entry which is preliminary data.</text>
</comment>
<dbReference type="SUPFAM" id="SSF82829">
    <property type="entry name" value="MesJ substrate recognition domain-like"/>
    <property type="match status" value="1"/>
</dbReference>
<dbReference type="CDD" id="cd01992">
    <property type="entry name" value="TilS_N"/>
    <property type="match status" value="1"/>
</dbReference>
<dbReference type="OrthoDB" id="9807403at2"/>
<keyword evidence="2 8" id="KW-0963">Cytoplasm</keyword>
<feature type="domain" description="Lysidine-tRNA(Ile) synthetase C-terminal" evidence="9">
    <location>
        <begin position="365"/>
        <end position="438"/>
    </location>
</feature>
<evidence type="ECO:0000313" key="11">
    <source>
        <dbReference type="Proteomes" id="UP000295793"/>
    </source>
</evidence>
<organism evidence="10 11">
    <name type="scientific">Reinekea marinisedimentorum</name>
    <dbReference type="NCBI Taxonomy" id="230495"/>
    <lineage>
        <taxon>Bacteria</taxon>
        <taxon>Pseudomonadati</taxon>
        <taxon>Pseudomonadota</taxon>
        <taxon>Gammaproteobacteria</taxon>
        <taxon>Oceanospirillales</taxon>
        <taxon>Saccharospirillaceae</taxon>
        <taxon>Reinekea</taxon>
    </lineage>
</organism>
<comment type="similarity">
    <text evidence="8">Belongs to the tRNA(Ile)-lysidine synthase family.</text>
</comment>
<dbReference type="Proteomes" id="UP000295793">
    <property type="component" value="Unassembled WGS sequence"/>
</dbReference>
<dbReference type="AlphaFoldDB" id="A0A4R3I4C1"/>
<sequence length="445" mass="50466">MSYSSGWYDAFFHDFKADLSRLGSTHFFVGYSGGLDSRLLLELACRAVGPENVTAIHVNHGISVSADDWAEQCQQVCSALACEIKVCAGEVVPEGSGLEAAAREFRYQQFRELLPENAVLLLAHHLDDQVETFFLRLMRGAGPHGLKAMASLASRDHYRLYRPLLSLSKQQLIDYANELKLTWIDDESNADLSLDRNYLRHQVLPRFEERWPGYRERVQNVIRLLDEPESSANPVSVDEALQHRLSFDDGLKLVQLDDFSDDQILSLLHAWLTAIGQQVPSRDRLQAIYNHVIKARPDATPEVRLGNGAIRRHGPAIYWVKDMAEVGAPPLVSDQQLQPWAGVGEVRLVEVSRGTERIRADLPDLHWRTRTEGETVKPIGRSKSRDLKRLLQEYRVKPWLRYRVPILYSGDHLVAVGDLFIAEEFQAAVGETGYRVIWQNNVIPD</sequence>
<dbReference type="GO" id="GO:0032267">
    <property type="term" value="F:tRNA(Ile)-lysidine synthase activity"/>
    <property type="evidence" value="ECO:0007669"/>
    <property type="project" value="UniProtKB-EC"/>
</dbReference>
<dbReference type="EMBL" id="SLZR01000008">
    <property type="protein sequence ID" value="TCS40725.1"/>
    <property type="molecule type" value="Genomic_DNA"/>
</dbReference>
<dbReference type="InterPro" id="IPR015262">
    <property type="entry name" value="tRNA_Ile_lys_synt_subst-bd"/>
</dbReference>
<evidence type="ECO:0000256" key="1">
    <source>
        <dbReference type="ARBA" id="ARBA00004496"/>
    </source>
</evidence>
<dbReference type="NCBIfam" id="TIGR02433">
    <property type="entry name" value="lysidine_TilS_C"/>
    <property type="match status" value="1"/>
</dbReference>
<dbReference type="Pfam" id="PF09179">
    <property type="entry name" value="TilS"/>
    <property type="match status" value="1"/>
</dbReference>
<keyword evidence="5 8" id="KW-0547">Nucleotide-binding</keyword>
<comment type="domain">
    <text evidence="8">The N-terminal region contains the highly conserved SGGXDS motif, predicted to be a P-loop motif involved in ATP binding.</text>
</comment>
<dbReference type="SUPFAM" id="SSF56037">
    <property type="entry name" value="PheT/TilS domain"/>
    <property type="match status" value="1"/>
</dbReference>
<keyword evidence="4 8" id="KW-0819">tRNA processing</keyword>
<dbReference type="EC" id="6.3.4.19" evidence="8"/>
<dbReference type="RefSeq" id="WP_132701697.1">
    <property type="nucleotide sequence ID" value="NZ_SLZR01000008.1"/>
</dbReference>
<dbReference type="Pfam" id="PF11734">
    <property type="entry name" value="TilS_C"/>
    <property type="match status" value="1"/>
</dbReference>
<dbReference type="InterPro" id="IPR014729">
    <property type="entry name" value="Rossmann-like_a/b/a_fold"/>
</dbReference>
<dbReference type="Gene3D" id="1.20.59.20">
    <property type="match status" value="1"/>
</dbReference>
<dbReference type="HAMAP" id="MF_01161">
    <property type="entry name" value="tRNA_Ile_lys_synt"/>
    <property type="match status" value="1"/>
</dbReference>
<comment type="catalytic activity">
    <reaction evidence="7 8">
        <text>cytidine(34) in tRNA(Ile2) + L-lysine + ATP = lysidine(34) in tRNA(Ile2) + AMP + diphosphate + H(+)</text>
        <dbReference type="Rhea" id="RHEA:43744"/>
        <dbReference type="Rhea" id="RHEA-COMP:10625"/>
        <dbReference type="Rhea" id="RHEA-COMP:10670"/>
        <dbReference type="ChEBI" id="CHEBI:15378"/>
        <dbReference type="ChEBI" id="CHEBI:30616"/>
        <dbReference type="ChEBI" id="CHEBI:32551"/>
        <dbReference type="ChEBI" id="CHEBI:33019"/>
        <dbReference type="ChEBI" id="CHEBI:82748"/>
        <dbReference type="ChEBI" id="CHEBI:83665"/>
        <dbReference type="ChEBI" id="CHEBI:456215"/>
        <dbReference type="EC" id="6.3.4.19"/>
    </reaction>
</comment>
<evidence type="ECO:0000256" key="4">
    <source>
        <dbReference type="ARBA" id="ARBA00022694"/>
    </source>
</evidence>
<dbReference type="GO" id="GO:0005737">
    <property type="term" value="C:cytoplasm"/>
    <property type="evidence" value="ECO:0007669"/>
    <property type="project" value="UniProtKB-SubCell"/>
</dbReference>
<evidence type="ECO:0000256" key="7">
    <source>
        <dbReference type="ARBA" id="ARBA00048539"/>
    </source>
</evidence>
<dbReference type="InterPro" id="IPR012795">
    <property type="entry name" value="tRNA_Ile_lys_synt_N"/>
</dbReference>
<dbReference type="PANTHER" id="PTHR43033">
    <property type="entry name" value="TRNA(ILE)-LYSIDINE SYNTHASE-RELATED"/>
    <property type="match status" value="1"/>
</dbReference>
<keyword evidence="3 8" id="KW-0436">Ligase</keyword>
<dbReference type="PANTHER" id="PTHR43033:SF1">
    <property type="entry name" value="TRNA(ILE)-LYSIDINE SYNTHASE-RELATED"/>
    <property type="match status" value="1"/>
</dbReference>
<name>A0A4R3I4C1_9GAMM</name>
<protein>
    <recommendedName>
        <fullName evidence="8">tRNA(Ile)-lysidine synthase</fullName>
        <ecNumber evidence="8">6.3.4.19</ecNumber>
    </recommendedName>
    <alternativeName>
        <fullName evidence="8">tRNA(Ile)-2-lysyl-cytidine synthase</fullName>
    </alternativeName>
    <alternativeName>
        <fullName evidence="8">tRNA(Ile)-lysidine synthetase</fullName>
    </alternativeName>
</protein>
<evidence type="ECO:0000256" key="3">
    <source>
        <dbReference type="ARBA" id="ARBA00022598"/>
    </source>
</evidence>
<evidence type="ECO:0000256" key="8">
    <source>
        <dbReference type="HAMAP-Rule" id="MF_01161"/>
    </source>
</evidence>
<dbReference type="InterPro" id="IPR012094">
    <property type="entry name" value="tRNA_Ile_lys_synt"/>
</dbReference>
<evidence type="ECO:0000259" key="9">
    <source>
        <dbReference type="SMART" id="SM00977"/>
    </source>
</evidence>
<feature type="binding site" evidence="8">
    <location>
        <begin position="32"/>
        <end position="37"/>
    </location>
    <ligand>
        <name>ATP</name>
        <dbReference type="ChEBI" id="CHEBI:30616"/>
    </ligand>
</feature>
<evidence type="ECO:0000256" key="5">
    <source>
        <dbReference type="ARBA" id="ARBA00022741"/>
    </source>
</evidence>
<reference evidence="10 11" key="1">
    <citation type="submission" date="2019-03" db="EMBL/GenBank/DDBJ databases">
        <title>Genomic Encyclopedia of Archaeal and Bacterial Type Strains, Phase II (KMG-II): from individual species to whole genera.</title>
        <authorList>
            <person name="Goeker M."/>
        </authorList>
    </citation>
    <scope>NUCLEOTIDE SEQUENCE [LARGE SCALE GENOMIC DNA]</scope>
    <source>
        <strain evidence="10 11">DSM 15388</strain>
    </source>
</reference>
<comment type="subcellular location">
    <subcellularLocation>
        <location evidence="1 8">Cytoplasm</location>
    </subcellularLocation>
</comment>
<dbReference type="SMART" id="SM00977">
    <property type="entry name" value="TilS_C"/>
    <property type="match status" value="1"/>
</dbReference>
<dbReference type="Gene3D" id="3.40.50.620">
    <property type="entry name" value="HUPs"/>
    <property type="match status" value="1"/>
</dbReference>
<dbReference type="SUPFAM" id="SSF52402">
    <property type="entry name" value="Adenine nucleotide alpha hydrolases-like"/>
    <property type="match status" value="1"/>
</dbReference>
<proteinExistence type="inferred from homology"/>